<name>A0ACC3MZ11_9PEZI</name>
<keyword evidence="2" id="KW-1185">Reference proteome</keyword>
<sequence>MQRLRYTASSSSVLRSGETNQALILHRMATISALVNPVPWNWVSHTMCGHDHSIGLFLCNSACTSTHARIARLIRIERLIMPPKPPSRLFSIPPRFLCPTVPQQCIRTIKTIYPGKPSRFNYGHNLPILGSSKTAAFLRKEPMLPLRTGALAVKQGMTGIYDPETAKRIPCTVLQLDRCQVISHKRRDKHGYWAVQVGSGTKEARNVTRPERGHFAAHDVPLKRHLAEFRVKNEDGLPDIGSIITASLFQEGQFVDTRAVTRGMGFAGGMKRWGFSGQPASHGTSLTHRAMGSAGASQGSGSRVLPGKKMAGRMGGEMNTVQNLKVMKVDAENGIVVVHGAVPGPKYGIVKIQDAVKKPWPDADPTIGLSMPRTASLAVAEG</sequence>
<comment type="caution">
    <text evidence="1">The sequence shown here is derived from an EMBL/GenBank/DDBJ whole genome shotgun (WGS) entry which is preliminary data.</text>
</comment>
<dbReference type="EMBL" id="JAUTXU010000117">
    <property type="protein sequence ID" value="KAK3706730.1"/>
    <property type="molecule type" value="Genomic_DNA"/>
</dbReference>
<reference evidence="1" key="1">
    <citation type="submission" date="2023-07" db="EMBL/GenBank/DDBJ databases">
        <title>Black Yeasts Isolated from many extreme environments.</title>
        <authorList>
            <person name="Coleine C."/>
            <person name="Stajich J.E."/>
            <person name="Selbmann L."/>
        </authorList>
    </citation>
    <scope>NUCLEOTIDE SEQUENCE</scope>
    <source>
        <strain evidence="1">CCFEE 5714</strain>
    </source>
</reference>
<evidence type="ECO:0000313" key="1">
    <source>
        <dbReference type="EMBL" id="KAK3706730.1"/>
    </source>
</evidence>
<evidence type="ECO:0000313" key="2">
    <source>
        <dbReference type="Proteomes" id="UP001281147"/>
    </source>
</evidence>
<gene>
    <name evidence="1" type="ORF">LTR37_012574</name>
</gene>
<dbReference type="Proteomes" id="UP001281147">
    <property type="component" value="Unassembled WGS sequence"/>
</dbReference>
<protein>
    <submittedName>
        <fullName evidence="1">Uncharacterized protein</fullName>
    </submittedName>
</protein>
<proteinExistence type="predicted"/>
<organism evidence="1 2">
    <name type="scientific">Vermiconidia calcicola</name>
    <dbReference type="NCBI Taxonomy" id="1690605"/>
    <lineage>
        <taxon>Eukaryota</taxon>
        <taxon>Fungi</taxon>
        <taxon>Dikarya</taxon>
        <taxon>Ascomycota</taxon>
        <taxon>Pezizomycotina</taxon>
        <taxon>Dothideomycetes</taxon>
        <taxon>Dothideomycetidae</taxon>
        <taxon>Mycosphaerellales</taxon>
        <taxon>Extremaceae</taxon>
        <taxon>Vermiconidia</taxon>
    </lineage>
</organism>
<accession>A0ACC3MZ11</accession>